<organism evidence="2 3">
    <name type="scientific">Ornithinimicrobium pekingense</name>
    <dbReference type="NCBI Taxonomy" id="384677"/>
    <lineage>
        <taxon>Bacteria</taxon>
        <taxon>Bacillati</taxon>
        <taxon>Actinomycetota</taxon>
        <taxon>Actinomycetes</taxon>
        <taxon>Micrococcales</taxon>
        <taxon>Ornithinimicrobiaceae</taxon>
        <taxon>Ornithinimicrobium</taxon>
    </lineage>
</organism>
<comment type="caution">
    <text evidence="2">The sequence shown here is derived from an EMBL/GenBank/DDBJ whole genome shotgun (WGS) entry which is preliminary data.</text>
</comment>
<dbReference type="SUPFAM" id="SSF89360">
    <property type="entry name" value="HesB-like domain"/>
    <property type="match status" value="1"/>
</dbReference>
<keyword evidence="3" id="KW-1185">Reference proteome</keyword>
<dbReference type="Gene3D" id="2.60.300.12">
    <property type="entry name" value="HesB-like domain"/>
    <property type="match status" value="1"/>
</dbReference>
<evidence type="ECO:0000313" key="2">
    <source>
        <dbReference type="EMBL" id="GGK83740.1"/>
    </source>
</evidence>
<feature type="region of interest" description="Disordered" evidence="1">
    <location>
        <begin position="134"/>
        <end position="156"/>
    </location>
</feature>
<gene>
    <name evidence="2" type="ORF">GCM10011509_35270</name>
</gene>
<reference evidence="3" key="1">
    <citation type="journal article" date="2019" name="Int. J. Syst. Evol. Microbiol.">
        <title>The Global Catalogue of Microorganisms (GCM) 10K type strain sequencing project: providing services to taxonomists for standard genome sequencing and annotation.</title>
        <authorList>
            <consortium name="The Broad Institute Genomics Platform"/>
            <consortium name="The Broad Institute Genome Sequencing Center for Infectious Disease"/>
            <person name="Wu L."/>
            <person name="Ma J."/>
        </authorList>
    </citation>
    <scope>NUCLEOTIDE SEQUENCE [LARGE SCALE GENOMIC DNA]</scope>
    <source>
        <strain evidence="3">CGMCC 1.5362</strain>
    </source>
</reference>
<accession>A0ABQ2FCU9</accession>
<dbReference type="InterPro" id="IPR035903">
    <property type="entry name" value="HesB-like_dom_sf"/>
</dbReference>
<dbReference type="Proteomes" id="UP000662111">
    <property type="component" value="Unassembled WGS sequence"/>
</dbReference>
<protein>
    <recommendedName>
        <fullName evidence="4">Iron-sulfur cluster assembly accessory protein</fullName>
    </recommendedName>
</protein>
<evidence type="ECO:0000313" key="3">
    <source>
        <dbReference type="Proteomes" id="UP000662111"/>
    </source>
</evidence>
<evidence type="ECO:0000256" key="1">
    <source>
        <dbReference type="SAM" id="MobiDB-lite"/>
    </source>
</evidence>
<dbReference type="PANTHER" id="PTHR43011:SF1">
    <property type="entry name" value="IRON-SULFUR CLUSTER ASSEMBLY 2 HOMOLOG, MITOCHONDRIAL"/>
    <property type="match status" value="1"/>
</dbReference>
<evidence type="ECO:0008006" key="4">
    <source>
        <dbReference type="Google" id="ProtNLM"/>
    </source>
</evidence>
<proteinExistence type="predicted"/>
<dbReference type="EMBL" id="BMLB01000010">
    <property type="protein sequence ID" value="GGK83740.1"/>
    <property type="molecule type" value="Genomic_DNA"/>
</dbReference>
<sequence length="156" mass="17156">MTDANVLPPFQVSHSAVQAIQDLGGAVRIDIEDGGCCGTTYVFELVDPQSHAVAQDAQYGCPGAWLFVSPTAAPILKEAVLDYGAALKPPRFRIPRNPNVDNVCACRRSFGDPWPGPRQPACRSYMPMPWDTEYEPPRAWRRQTGWTAPNETPADE</sequence>
<name>A0ABQ2FCU9_9MICO</name>
<dbReference type="PANTHER" id="PTHR43011">
    <property type="entry name" value="IRON-SULFUR CLUSTER ASSEMBLY 2 HOMOLOG, MITOCHONDRIAL"/>
    <property type="match status" value="1"/>
</dbReference>